<evidence type="ECO:0000256" key="1">
    <source>
        <dbReference type="SAM" id="MobiDB-lite"/>
    </source>
</evidence>
<evidence type="ECO:0000313" key="3">
    <source>
        <dbReference type="EMBL" id="CAI9787237.1"/>
    </source>
</evidence>
<gene>
    <name evidence="3" type="ORF">FPE_LOCUS34667</name>
</gene>
<dbReference type="Proteomes" id="UP000834106">
    <property type="component" value="Chromosome 23"/>
</dbReference>
<feature type="region of interest" description="Disordered" evidence="1">
    <location>
        <begin position="48"/>
        <end position="88"/>
    </location>
</feature>
<accession>A0AAD2AL00</accession>
<dbReference type="GO" id="GO:0000976">
    <property type="term" value="F:transcription cis-regulatory region binding"/>
    <property type="evidence" value="ECO:0007669"/>
    <property type="project" value="TreeGrafter"/>
</dbReference>
<evidence type="ECO:0000259" key="2">
    <source>
        <dbReference type="Pfam" id="PF13837"/>
    </source>
</evidence>
<keyword evidence="4" id="KW-1185">Reference proteome</keyword>
<reference evidence="3" key="1">
    <citation type="submission" date="2023-05" db="EMBL/GenBank/DDBJ databases">
        <authorList>
            <person name="Huff M."/>
        </authorList>
    </citation>
    <scope>NUCLEOTIDE SEQUENCE</scope>
</reference>
<name>A0AAD2AL00_9LAMI</name>
<sequence length="306" mass="33898">MQIGQTIVNVGPITNFSASYGGNQEDYHTNNAMNIAVQQFQPLQIHSQNREHRSSMQPQAQAGDMNLSSVPSPIQEHNASSGTSSELGNTFFKKIDDLPDSGRSAGHLPNKTIERRNFSRNVINTRPSVHCRSICRQNTALPLKGEQFPQNHRKTVDINLVIIILIYSQLESFYAEQLRIHPSEVANAADARHCHTKKTHCTDVQCKNRVDTLKKKFKIEKAKIAESSGTTSSWPFFSHLDVLIGSSFNKQQQKFMPSSIPLASQSTSSLSLLSPPMAVPLPFTKFLSAMFPTSVFISVTATINCG</sequence>
<dbReference type="PANTHER" id="PTHR31307:SF16">
    <property type="entry name" value="OS05G0560600 PROTEIN"/>
    <property type="match status" value="1"/>
</dbReference>
<dbReference type="InterPro" id="IPR044822">
    <property type="entry name" value="Myb_DNA-bind_4"/>
</dbReference>
<evidence type="ECO:0000313" key="4">
    <source>
        <dbReference type="Proteomes" id="UP000834106"/>
    </source>
</evidence>
<organism evidence="3 4">
    <name type="scientific">Fraxinus pennsylvanica</name>
    <dbReference type="NCBI Taxonomy" id="56036"/>
    <lineage>
        <taxon>Eukaryota</taxon>
        <taxon>Viridiplantae</taxon>
        <taxon>Streptophyta</taxon>
        <taxon>Embryophyta</taxon>
        <taxon>Tracheophyta</taxon>
        <taxon>Spermatophyta</taxon>
        <taxon>Magnoliopsida</taxon>
        <taxon>eudicotyledons</taxon>
        <taxon>Gunneridae</taxon>
        <taxon>Pentapetalae</taxon>
        <taxon>asterids</taxon>
        <taxon>lamiids</taxon>
        <taxon>Lamiales</taxon>
        <taxon>Oleaceae</taxon>
        <taxon>Oleeae</taxon>
        <taxon>Fraxinus</taxon>
    </lineage>
</organism>
<feature type="compositionally biased region" description="Polar residues" evidence="1">
    <location>
        <begin position="55"/>
        <end position="88"/>
    </location>
</feature>
<dbReference type="GO" id="GO:0005634">
    <property type="term" value="C:nucleus"/>
    <property type="evidence" value="ECO:0007669"/>
    <property type="project" value="TreeGrafter"/>
</dbReference>
<proteinExistence type="predicted"/>
<dbReference type="AlphaFoldDB" id="A0AAD2AL00"/>
<dbReference type="PANTHER" id="PTHR31307">
    <property type="entry name" value="TRIHELIX TRANSCRIPTION FACTOR ASIL2"/>
    <property type="match status" value="1"/>
</dbReference>
<dbReference type="Pfam" id="PF13837">
    <property type="entry name" value="Myb_DNA-bind_4"/>
    <property type="match status" value="1"/>
</dbReference>
<dbReference type="InterPro" id="IPR044823">
    <property type="entry name" value="ASIL1/2-like"/>
</dbReference>
<feature type="domain" description="Myb/SANT-like DNA-binding" evidence="2">
    <location>
        <begin position="191"/>
        <end position="241"/>
    </location>
</feature>
<feature type="region of interest" description="Disordered" evidence="1">
    <location>
        <begin position="94"/>
        <end position="113"/>
    </location>
</feature>
<protein>
    <recommendedName>
        <fullName evidence="2">Myb/SANT-like DNA-binding domain-containing protein</fullName>
    </recommendedName>
</protein>
<dbReference type="EMBL" id="OU503058">
    <property type="protein sequence ID" value="CAI9787237.1"/>
    <property type="molecule type" value="Genomic_DNA"/>
</dbReference>